<comment type="similarity">
    <text evidence="1">Belongs to the transglycosylase Slt family.</text>
</comment>
<dbReference type="Gene3D" id="1.25.40.10">
    <property type="entry name" value="Tetratricopeptide repeat domain"/>
    <property type="match status" value="1"/>
</dbReference>
<name>A0A177PG65_9GAMM</name>
<dbReference type="Proteomes" id="UP000077628">
    <property type="component" value="Unassembled WGS sequence"/>
</dbReference>
<evidence type="ECO:0000313" key="5">
    <source>
        <dbReference type="Proteomes" id="UP000077628"/>
    </source>
</evidence>
<dbReference type="GO" id="GO:0008933">
    <property type="term" value="F:peptidoglycan lytic transglycosylase activity"/>
    <property type="evidence" value="ECO:0007669"/>
    <property type="project" value="InterPro"/>
</dbReference>
<dbReference type="GO" id="GO:0000270">
    <property type="term" value="P:peptidoglycan metabolic process"/>
    <property type="evidence" value="ECO:0007669"/>
    <property type="project" value="InterPro"/>
</dbReference>
<reference evidence="5" key="1">
    <citation type="submission" date="2016-03" db="EMBL/GenBank/DDBJ databases">
        <authorList>
            <person name="Heylen K."/>
            <person name="De Vos P."/>
            <person name="Vekeman B."/>
        </authorList>
    </citation>
    <scope>NUCLEOTIDE SEQUENCE [LARGE SCALE GENOMIC DNA]</scope>
    <source>
        <strain evidence="5">R-45383</strain>
    </source>
</reference>
<dbReference type="InterPro" id="IPR011990">
    <property type="entry name" value="TPR-like_helical_dom_sf"/>
</dbReference>
<dbReference type="PANTHER" id="PTHR37423:SF2">
    <property type="entry name" value="MEMBRANE-BOUND LYTIC MUREIN TRANSGLYCOSYLASE C"/>
    <property type="match status" value="1"/>
</dbReference>
<dbReference type="EMBL" id="LUUK01000004">
    <property type="protein sequence ID" value="OAI29161.1"/>
    <property type="molecule type" value="Genomic_DNA"/>
</dbReference>
<dbReference type="PANTHER" id="PTHR37423">
    <property type="entry name" value="SOLUBLE LYTIC MUREIN TRANSGLYCOSYLASE-RELATED"/>
    <property type="match status" value="1"/>
</dbReference>
<dbReference type="InterPro" id="IPR008258">
    <property type="entry name" value="Transglycosylase_SLT_dom_1"/>
</dbReference>
<protein>
    <submittedName>
        <fullName evidence="4">Lytic transglycosylase</fullName>
    </submittedName>
</protein>
<feature type="chain" id="PRO_5008070288" evidence="2">
    <location>
        <begin position="22"/>
        <end position="282"/>
    </location>
</feature>
<dbReference type="SUPFAM" id="SSF81901">
    <property type="entry name" value="HCP-like"/>
    <property type="match status" value="1"/>
</dbReference>
<gene>
    <name evidence="4" type="ORF">A1355_16850</name>
</gene>
<dbReference type="CDD" id="cd00254">
    <property type="entry name" value="LT-like"/>
    <property type="match status" value="1"/>
</dbReference>
<dbReference type="Pfam" id="PF01464">
    <property type="entry name" value="SLT"/>
    <property type="match status" value="1"/>
</dbReference>
<dbReference type="GO" id="GO:0016020">
    <property type="term" value="C:membrane"/>
    <property type="evidence" value="ECO:0007669"/>
    <property type="project" value="InterPro"/>
</dbReference>
<comment type="caution">
    <text evidence="4">The sequence shown here is derived from an EMBL/GenBank/DDBJ whole genome shotgun (WGS) entry which is preliminary data.</text>
</comment>
<dbReference type="Gene3D" id="1.10.530.10">
    <property type="match status" value="1"/>
</dbReference>
<dbReference type="SMART" id="SM00671">
    <property type="entry name" value="SEL1"/>
    <property type="match status" value="2"/>
</dbReference>
<dbReference type="InterPro" id="IPR023346">
    <property type="entry name" value="Lysozyme-like_dom_sf"/>
</dbReference>
<feature type="signal peptide" evidence="2">
    <location>
        <begin position="1"/>
        <end position="21"/>
    </location>
</feature>
<dbReference type="OrthoDB" id="92254at2"/>
<sequence>MNLKYFPLIGLLLATATPSVADIAAPLNLAQLRQTAADFEHGRGIKQDYGLAFEMYCKAALAGDSESAYGLGFMYFNGRGVKRDLPLASHWFKQAADRGDHHAQTMLSRFGDAPATEDPACHPEPVVTVTVTDNNPNRQIVEAWVNQIAPVYGIDPQLVMAVIKAESAFNPTALSGKNAQGLMQLIPETAERFGIKDAWNPVQNIKGGTAYLHWLLRHFEGKVDLVLAAYNAGEKAVERYKGIPPYAETQNYVKQILAWYPNATHPIPPQSPQKNLVIEVKT</sequence>
<keyword evidence="2" id="KW-0732">Signal</keyword>
<keyword evidence="5" id="KW-1185">Reference proteome</keyword>
<feature type="domain" description="Transglycosylase SLT" evidence="3">
    <location>
        <begin position="148"/>
        <end position="251"/>
    </location>
</feature>
<evidence type="ECO:0000256" key="1">
    <source>
        <dbReference type="ARBA" id="ARBA00007734"/>
    </source>
</evidence>
<dbReference type="InterPro" id="IPR000189">
    <property type="entry name" value="Transglyc_AS"/>
</dbReference>
<organism evidence="4 5">
    <name type="scientific">Methylomonas koyamae</name>
    <dbReference type="NCBI Taxonomy" id="702114"/>
    <lineage>
        <taxon>Bacteria</taxon>
        <taxon>Pseudomonadati</taxon>
        <taxon>Pseudomonadota</taxon>
        <taxon>Gammaproteobacteria</taxon>
        <taxon>Methylococcales</taxon>
        <taxon>Methylococcaceae</taxon>
        <taxon>Methylomonas</taxon>
    </lineage>
</organism>
<proteinExistence type="inferred from homology"/>
<dbReference type="STRING" id="702114.A1355_16850"/>
<evidence type="ECO:0000259" key="3">
    <source>
        <dbReference type="Pfam" id="PF01464"/>
    </source>
</evidence>
<evidence type="ECO:0000256" key="2">
    <source>
        <dbReference type="SAM" id="SignalP"/>
    </source>
</evidence>
<dbReference type="SUPFAM" id="SSF53955">
    <property type="entry name" value="Lysozyme-like"/>
    <property type="match status" value="1"/>
</dbReference>
<dbReference type="InterPro" id="IPR006597">
    <property type="entry name" value="Sel1-like"/>
</dbReference>
<dbReference type="AlphaFoldDB" id="A0A177PG65"/>
<dbReference type="Pfam" id="PF08238">
    <property type="entry name" value="Sel1"/>
    <property type="match status" value="2"/>
</dbReference>
<accession>A0A177PG65</accession>
<dbReference type="PROSITE" id="PS00922">
    <property type="entry name" value="TRANSGLYCOSYLASE"/>
    <property type="match status" value="1"/>
</dbReference>
<evidence type="ECO:0000313" key="4">
    <source>
        <dbReference type="EMBL" id="OAI29161.1"/>
    </source>
</evidence>